<keyword evidence="8" id="KW-1185">Reference proteome</keyword>
<dbReference type="Pfam" id="PF00580">
    <property type="entry name" value="UvrD-helicase"/>
    <property type="match status" value="1"/>
</dbReference>
<evidence type="ECO:0000256" key="3">
    <source>
        <dbReference type="ARBA" id="ARBA00022806"/>
    </source>
</evidence>
<comment type="caution">
    <text evidence="7">The sequence shown here is derived from an EMBL/GenBank/DDBJ whole genome shotgun (WGS) entry which is preliminary data.</text>
</comment>
<dbReference type="GO" id="GO:0004386">
    <property type="term" value="F:helicase activity"/>
    <property type="evidence" value="ECO:0007669"/>
    <property type="project" value="UniProtKB-KW"/>
</dbReference>
<dbReference type="GO" id="GO:0005524">
    <property type="term" value="F:ATP binding"/>
    <property type="evidence" value="ECO:0007669"/>
    <property type="project" value="UniProtKB-KW"/>
</dbReference>
<dbReference type="Pfam" id="PF13361">
    <property type="entry name" value="UvrD_C"/>
    <property type="match status" value="1"/>
</dbReference>
<keyword evidence="3" id="KW-0347">Helicase</keyword>
<proteinExistence type="predicted"/>
<evidence type="ECO:0000256" key="1">
    <source>
        <dbReference type="ARBA" id="ARBA00022741"/>
    </source>
</evidence>
<evidence type="ECO:0000259" key="5">
    <source>
        <dbReference type="Pfam" id="PF00580"/>
    </source>
</evidence>
<keyword evidence="2" id="KW-0378">Hydrolase</keyword>
<dbReference type="Proteomes" id="UP001153678">
    <property type="component" value="Unassembled WGS sequence"/>
</dbReference>
<dbReference type="InterPro" id="IPR027417">
    <property type="entry name" value="P-loop_NTPase"/>
</dbReference>
<organism evidence="7 8">
    <name type="scientific">Funneliformis geosporum</name>
    <dbReference type="NCBI Taxonomy" id="1117311"/>
    <lineage>
        <taxon>Eukaryota</taxon>
        <taxon>Fungi</taxon>
        <taxon>Fungi incertae sedis</taxon>
        <taxon>Mucoromycota</taxon>
        <taxon>Glomeromycotina</taxon>
        <taxon>Glomeromycetes</taxon>
        <taxon>Glomerales</taxon>
        <taxon>Glomeraceae</taxon>
        <taxon>Funneliformis</taxon>
    </lineage>
</organism>
<dbReference type="PANTHER" id="PTHR21529:SF4">
    <property type="entry name" value="TPR AND ANKYRIN REPEAT-CONTAINING PROTEIN 1"/>
    <property type="match status" value="1"/>
</dbReference>
<reference evidence="7" key="1">
    <citation type="submission" date="2022-08" db="EMBL/GenBank/DDBJ databases">
        <authorList>
            <person name="Kallberg Y."/>
            <person name="Tangrot J."/>
            <person name="Rosling A."/>
        </authorList>
    </citation>
    <scope>NUCLEOTIDE SEQUENCE</scope>
    <source>
        <strain evidence="7">Wild A</strain>
    </source>
</reference>
<dbReference type="Gene3D" id="3.40.50.300">
    <property type="entry name" value="P-loop containing nucleotide triphosphate hydrolases"/>
    <property type="match status" value="2"/>
</dbReference>
<evidence type="ECO:0000256" key="4">
    <source>
        <dbReference type="ARBA" id="ARBA00022840"/>
    </source>
</evidence>
<dbReference type="AlphaFoldDB" id="A0A9W4STF3"/>
<dbReference type="EMBL" id="CAMKVN010002345">
    <property type="protein sequence ID" value="CAI2180688.1"/>
    <property type="molecule type" value="Genomic_DNA"/>
</dbReference>
<feature type="domain" description="UvrD-like helicase C-terminal" evidence="6">
    <location>
        <begin position="205"/>
        <end position="288"/>
    </location>
</feature>
<protein>
    <submittedName>
        <fullName evidence="7">3749_t:CDS:1</fullName>
    </submittedName>
</protein>
<accession>A0A9W4STF3</accession>
<evidence type="ECO:0000313" key="8">
    <source>
        <dbReference type="Proteomes" id="UP001153678"/>
    </source>
</evidence>
<dbReference type="InterPro" id="IPR014016">
    <property type="entry name" value="UvrD-like_ATP-bd"/>
</dbReference>
<evidence type="ECO:0000313" key="7">
    <source>
        <dbReference type="EMBL" id="CAI2180688.1"/>
    </source>
</evidence>
<dbReference type="SUPFAM" id="SSF52540">
    <property type="entry name" value="P-loop containing nucleoside triphosphate hydrolases"/>
    <property type="match status" value="1"/>
</dbReference>
<name>A0A9W4STF3_9GLOM</name>
<dbReference type="InterPro" id="IPR039904">
    <property type="entry name" value="TRANK1"/>
</dbReference>
<evidence type="ECO:0000256" key="2">
    <source>
        <dbReference type="ARBA" id="ARBA00022801"/>
    </source>
</evidence>
<dbReference type="OrthoDB" id="2426521at2759"/>
<gene>
    <name evidence="7" type="ORF">FWILDA_LOCUS9706</name>
</gene>
<keyword evidence="1" id="KW-0547">Nucleotide-binding</keyword>
<dbReference type="GO" id="GO:0016787">
    <property type="term" value="F:hydrolase activity"/>
    <property type="evidence" value="ECO:0007669"/>
    <property type="project" value="UniProtKB-KW"/>
</dbReference>
<dbReference type="InterPro" id="IPR014017">
    <property type="entry name" value="DNA_helicase_UvrD-like_C"/>
</dbReference>
<evidence type="ECO:0000259" key="6">
    <source>
        <dbReference type="Pfam" id="PF13361"/>
    </source>
</evidence>
<feature type="domain" description="UvrD-like helicase ATP-binding" evidence="5">
    <location>
        <begin position="38"/>
        <end position="78"/>
    </location>
</feature>
<sequence>MIQRYKKIVVDVGEIKGSKKMELTILRATKTKEFGGPHIHEVYIDECQDNKIIDYELILKLFGRAECIFMAGDVAQCIARGSTFRFRELYELIYQWNLKRDLKNQYKSLKPKEFELNVNYRSHKGILQLASSVIHLLHVFFPDSIDKLSPEFSEVSGPQPLIIEGCEAETLFVYRNDNRKENVFIEFGAGQVIIVRDETAKKRVKDINSDIGLVLTVFEAKGMEFNDVLLYNFFTDSPALLKWEVILSDLDDYSAWIPKFSPECHYILSSELKHLYVAITRAREHLWIFDEDAKLSESIL</sequence>
<keyword evidence="4" id="KW-0067">ATP-binding</keyword>
<dbReference type="PANTHER" id="PTHR21529">
    <property type="entry name" value="MAMMARY TURMOR VIRUS RECEPTOR HOMOLOG 1, 2 MTVR1, 2"/>
    <property type="match status" value="1"/>
</dbReference>